<evidence type="ECO:0000259" key="4">
    <source>
        <dbReference type="PROSITE" id="PS50011"/>
    </source>
</evidence>
<evidence type="ECO:0000256" key="2">
    <source>
        <dbReference type="ARBA" id="ARBA00022840"/>
    </source>
</evidence>
<dbReference type="PANTHER" id="PTHR27005">
    <property type="entry name" value="WALL-ASSOCIATED RECEPTOR KINASE-LIKE 21"/>
    <property type="match status" value="1"/>
</dbReference>
<evidence type="ECO:0000313" key="6">
    <source>
        <dbReference type="Proteomes" id="UP001634007"/>
    </source>
</evidence>
<keyword evidence="3" id="KW-0812">Transmembrane</keyword>
<dbReference type="Pfam" id="PF07714">
    <property type="entry name" value="PK_Tyr_Ser-Thr"/>
    <property type="match status" value="1"/>
</dbReference>
<accession>A0ABD3K460</accession>
<gene>
    <name evidence="5" type="ORF">ACJRO7_023785</name>
</gene>
<dbReference type="Gene3D" id="3.30.200.20">
    <property type="entry name" value="Phosphorylase Kinase, domain 1"/>
    <property type="match status" value="1"/>
</dbReference>
<comment type="caution">
    <text evidence="5">The sequence shown here is derived from an EMBL/GenBank/DDBJ whole genome shotgun (WGS) entry which is preliminary data.</text>
</comment>
<reference evidence="5 6" key="1">
    <citation type="submission" date="2024-11" db="EMBL/GenBank/DDBJ databases">
        <title>Chromosome-level genome assembly of Eucalyptus globulus Labill. provides insights into its genome evolution.</title>
        <authorList>
            <person name="Li X."/>
        </authorList>
    </citation>
    <scope>NUCLEOTIDE SEQUENCE [LARGE SCALE GENOMIC DNA]</scope>
    <source>
        <strain evidence="5">CL2024</strain>
        <tissue evidence="5">Fresh tender leaves</tissue>
    </source>
</reference>
<dbReference type="GO" id="GO:0005524">
    <property type="term" value="F:ATP binding"/>
    <property type="evidence" value="ECO:0007669"/>
    <property type="project" value="UniProtKB-KW"/>
</dbReference>
<dbReference type="Proteomes" id="UP001634007">
    <property type="component" value="Unassembled WGS sequence"/>
</dbReference>
<dbReference type="CDD" id="cd00053">
    <property type="entry name" value="EGF"/>
    <property type="match status" value="1"/>
</dbReference>
<dbReference type="InterPro" id="IPR000719">
    <property type="entry name" value="Prot_kinase_dom"/>
</dbReference>
<keyword evidence="6" id="KW-1185">Reference proteome</keyword>
<evidence type="ECO:0000313" key="5">
    <source>
        <dbReference type="EMBL" id="KAL3734488.1"/>
    </source>
</evidence>
<dbReference type="InterPro" id="IPR045274">
    <property type="entry name" value="WAK-like"/>
</dbReference>
<keyword evidence="1" id="KW-0547">Nucleotide-binding</keyword>
<feature type="transmembrane region" description="Helical" evidence="3">
    <location>
        <begin position="305"/>
        <end position="326"/>
    </location>
</feature>
<dbReference type="EMBL" id="JBJKBG010000006">
    <property type="protein sequence ID" value="KAL3734488.1"/>
    <property type="molecule type" value="Genomic_DNA"/>
</dbReference>
<dbReference type="AlphaFoldDB" id="A0ABD3K460"/>
<keyword evidence="2" id="KW-0067">ATP-binding</keyword>
<proteinExistence type="predicted"/>
<dbReference type="Gene3D" id="2.90.20.10">
    <property type="entry name" value="Plasmodium vivax P25 domain"/>
    <property type="match status" value="1"/>
</dbReference>
<organism evidence="5 6">
    <name type="scientific">Eucalyptus globulus</name>
    <name type="common">Tasmanian blue gum</name>
    <dbReference type="NCBI Taxonomy" id="34317"/>
    <lineage>
        <taxon>Eukaryota</taxon>
        <taxon>Viridiplantae</taxon>
        <taxon>Streptophyta</taxon>
        <taxon>Embryophyta</taxon>
        <taxon>Tracheophyta</taxon>
        <taxon>Spermatophyta</taxon>
        <taxon>Magnoliopsida</taxon>
        <taxon>eudicotyledons</taxon>
        <taxon>Gunneridae</taxon>
        <taxon>Pentapetalae</taxon>
        <taxon>rosids</taxon>
        <taxon>malvids</taxon>
        <taxon>Myrtales</taxon>
        <taxon>Myrtaceae</taxon>
        <taxon>Myrtoideae</taxon>
        <taxon>Eucalypteae</taxon>
        <taxon>Eucalyptus</taxon>
    </lineage>
</organism>
<dbReference type="PANTHER" id="PTHR27005:SF315">
    <property type="entry name" value="PROTEIN KINASE DOMAIN-CONTAINING PROTEIN"/>
    <property type="match status" value="1"/>
</dbReference>
<name>A0ABD3K460_EUCGL</name>
<evidence type="ECO:0000256" key="1">
    <source>
        <dbReference type="ARBA" id="ARBA00022741"/>
    </source>
</evidence>
<sequence>MALALATFTEEDSCDRRCGNMSVPFPSGLNESCAWNSGLVLICDHTLGELSLGRNVPVYNISMENGTITIGVFKSFDCYNETAVLGQRILFANPLRTEAGAERAWNDFRALIFNAPNTFGSGCFSYCIRDVRLHGRGCLPWPGCRQTSIPRSLNISMASMRNYTWFTNSALADQRLSWTRSSLMSPITSFLSRMLCSLKKQSKVVVDWVVERDLTCKEAQSNQPSYSRGANSDCSDFEKGKGYRCFCKPGYTGTPYVPPQSPQSAGCRVRYTCHSNCKNTPGNYTCDCPFGVDGDGKVGCQTSRLAIIAAAVTSCIIVSGLILFICKRKARERHFSQNGGEILKHQRVKIFTETQLAKATNNYNASNKLGEGGFTSVYKGRIDNNVLVVIKKPRDVFVKKPKDMNKDGSLSTHDEFLHEINIISQVNHKNLVKLLGICLETKVPLMRSMVLQLWKNHLRIPSEAALALEYLHSLANPPVIHCDVNLSFNITWKDLYSRKIGHLNSEYLTIGELTMKSDVYSFRVVLTELFIGETLTPWAKSREKINIRSFISVVENQTLLHMINFEASNEGEVREIEAVGLLARMWLNYNGMNRPTMWEAAEQLARINKNFWANQQNNEETQSLLDETRCDSLDFNLGNEQTRVN</sequence>
<evidence type="ECO:0000256" key="3">
    <source>
        <dbReference type="SAM" id="Phobius"/>
    </source>
</evidence>
<dbReference type="SUPFAM" id="SSF56112">
    <property type="entry name" value="Protein kinase-like (PK-like)"/>
    <property type="match status" value="1"/>
</dbReference>
<feature type="domain" description="Protein kinase" evidence="4">
    <location>
        <begin position="363"/>
        <end position="611"/>
    </location>
</feature>
<dbReference type="InterPro" id="IPR011009">
    <property type="entry name" value="Kinase-like_dom_sf"/>
</dbReference>
<keyword evidence="3" id="KW-1133">Transmembrane helix</keyword>
<dbReference type="Gene3D" id="1.10.510.10">
    <property type="entry name" value="Transferase(Phosphotransferase) domain 1"/>
    <property type="match status" value="1"/>
</dbReference>
<dbReference type="PROSITE" id="PS50011">
    <property type="entry name" value="PROTEIN_KINASE_DOM"/>
    <property type="match status" value="1"/>
</dbReference>
<protein>
    <recommendedName>
        <fullName evidence="4">Protein kinase domain-containing protein</fullName>
    </recommendedName>
</protein>
<keyword evidence="3" id="KW-0472">Membrane</keyword>
<dbReference type="InterPro" id="IPR001245">
    <property type="entry name" value="Ser-Thr/Tyr_kinase_cat_dom"/>
</dbReference>